<dbReference type="Pfam" id="PF00842">
    <property type="entry name" value="Ala_racemase_C"/>
    <property type="match status" value="1"/>
</dbReference>
<dbReference type="GO" id="GO:0005829">
    <property type="term" value="C:cytosol"/>
    <property type="evidence" value="ECO:0007669"/>
    <property type="project" value="TreeGrafter"/>
</dbReference>
<keyword evidence="7 9" id="KW-0413">Isomerase</keyword>
<dbReference type="PROSITE" id="PS00395">
    <property type="entry name" value="ALANINE_RACEMASE"/>
    <property type="match status" value="1"/>
</dbReference>
<dbReference type="AlphaFoldDB" id="A0A1H5T3M6"/>
<evidence type="ECO:0000256" key="6">
    <source>
        <dbReference type="ARBA" id="ARBA00022898"/>
    </source>
</evidence>
<evidence type="ECO:0000313" key="14">
    <source>
        <dbReference type="Proteomes" id="UP000236721"/>
    </source>
</evidence>
<sequence>MITAEAVIDLQALRHNYQILQACSPNSKLIAVIKGDGYGHGAINIAHALPEAEMFAVSRIEEAVSLRSEGITKPILLLEGCFCAEDLVIAAEQGMQTVIHHPEQLAAIETTPLNKPIKVWIKVDTGMHRLGVHPAEVSDYVTRLQSCSHVYGEPCFMSHFSCADETDADTTLNQLQCFNALTQNYPGEKSIANSAGILYWPDSHLDRVRSGIALYGISPKGDEPCERELTPVMTLRSKLIAVRDHYCGEPIGYGETWSSSRDTRIGVVAMGYGDGYPRLAPEGTPVFVNGRIVPIVGRVSMDMLTVDLGPGAEDKAGDPVVLWGKELPIEQVSQHIGTIAYELMIKLTKRVYKRYLHPS</sequence>
<reference evidence="14" key="1">
    <citation type="submission" date="2016-10" db="EMBL/GenBank/DDBJ databases">
        <authorList>
            <person name="Varghese N."/>
            <person name="Submissions S."/>
        </authorList>
    </citation>
    <scope>NUCLEOTIDE SEQUENCE [LARGE SCALE GENOMIC DNA]</scope>
    <source>
        <strain evidence="14">CGMCC 1.7062</strain>
    </source>
</reference>
<dbReference type="InterPro" id="IPR020622">
    <property type="entry name" value="Ala_racemase_pyridoxalP-BS"/>
</dbReference>
<comment type="cofactor">
    <cofactor evidence="2 9 10">
        <name>pyridoxal 5'-phosphate</name>
        <dbReference type="ChEBI" id="CHEBI:597326"/>
    </cofactor>
</comment>
<dbReference type="InterPro" id="IPR029066">
    <property type="entry name" value="PLP-binding_barrel"/>
</dbReference>
<accession>A0A1H5T3M6</accession>
<feature type="binding site" evidence="9 11">
    <location>
        <position position="301"/>
    </location>
    <ligand>
        <name>substrate</name>
    </ligand>
</feature>
<feature type="domain" description="Alanine racemase C-terminal" evidence="12">
    <location>
        <begin position="232"/>
        <end position="356"/>
    </location>
</feature>
<name>A0A1H5T3M6_9VIBR</name>
<proteinExistence type="inferred from homology"/>
<comment type="pathway">
    <text evidence="3">Cell wall biogenesis; peptidoglycan biosynthesis.</text>
</comment>
<evidence type="ECO:0000256" key="10">
    <source>
        <dbReference type="PIRSR" id="PIRSR600821-50"/>
    </source>
</evidence>
<dbReference type="NCBIfam" id="TIGR00492">
    <property type="entry name" value="alr"/>
    <property type="match status" value="1"/>
</dbReference>
<dbReference type="InterPro" id="IPR011079">
    <property type="entry name" value="Ala_racemase_C"/>
</dbReference>
<evidence type="ECO:0000256" key="9">
    <source>
        <dbReference type="HAMAP-Rule" id="MF_01201"/>
    </source>
</evidence>
<comment type="pathway">
    <text evidence="8 9">Amino-acid biosynthesis; D-alanine biosynthesis; D-alanine from L-alanine: step 1/1.</text>
</comment>
<dbReference type="UniPathway" id="UPA00042">
    <property type="reaction ID" value="UER00497"/>
</dbReference>
<evidence type="ECO:0000256" key="4">
    <source>
        <dbReference type="ARBA" id="ARBA00007880"/>
    </source>
</evidence>
<dbReference type="GO" id="GO:0030632">
    <property type="term" value="P:D-alanine biosynthetic process"/>
    <property type="evidence" value="ECO:0007669"/>
    <property type="project" value="UniProtKB-UniRule"/>
</dbReference>
<dbReference type="InterPro" id="IPR000821">
    <property type="entry name" value="Ala_racemase"/>
</dbReference>
<dbReference type="PANTHER" id="PTHR30511">
    <property type="entry name" value="ALANINE RACEMASE"/>
    <property type="match status" value="1"/>
</dbReference>
<evidence type="ECO:0000256" key="3">
    <source>
        <dbReference type="ARBA" id="ARBA00004752"/>
    </source>
</evidence>
<organism evidence="13 14">
    <name type="scientific">Vibrio hangzhouensis</name>
    <dbReference type="NCBI Taxonomy" id="462991"/>
    <lineage>
        <taxon>Bacteria</taxon>
        <taxon>Pseudomonadati</taxon>
        <taxon>Pseudomonadota</taxon>
        <taxon>Gammaproteobacteria</taxon>
        <taxon>Vibrionales</taxon>
        <taxon>Vibrionaceae</taxon>
        <taxon>Vibrio</taxon>
    </lineage>
</organism>
<feature type="active site" description="Proton acceptor; specific for L-alanine" evidence="9">
    <location>
        <position position="253"/>
    </location>
</feature>
<dbReference type="InterPro" id="IPR009006">
    <property type="entry name" value="Ala_racemase/Decarboxylase_C"/>
</dbReference>
<evidence type="ECO:0000256" key="2">
    <source>
        <dbReference type="ARBA" id="ARBA00001933"/>
    </source>
</evidence>
<dbReference type="HAMAP" id="MF_01201">
    <property type="entry name" value="Ala_racemase"/>
    <property type="match status" value="1"/>
</dbReference>
<evidence type="ECO:0000256" key="8">
    <source>
        <dbReference type="ARBA" id="ARBA00037912"/>
    </source>
</evidence>
<dbReference type="FunFam" id="3.20.20.10:FF:000002">
    <property type="entry name" value="Alanine racemase"/>
    <property type="match status" value="1"/>
</dbReference>
<dbReference type="Gene3D" id="3.20.20.10">
    <property type="entry name" value="Alanine racemase"/>
    <property type="match status" value="1"/>
</dbReference>
<dbReference type="PANTHER" id="PTHR30511:SF4">
    <property type="entry name" value="ALANINE RACEMASE, BIOSYNTHETIC"/>
    <property type="match status" value="1"/>
</dbReference>
<dbReference type="FunFam" id="2.40.37.10:FF:000002">
    <property type="entry name" value="Alanine racemase"/>
    <property type="match status" value="1"/>
</dbReference>
<dbReference type="Gene3D" id="2.40.37.10">
    <property type="entry name" value="Lyase, Ornithine Decarboxylase, Chain A, domain 1"/>
    <property type="match status" value="1"/>
</dbReference>
<evidence type="ECO:0000256" key="1">
    <source>
        <dbReference type="ARBA" id="ARBA00000316"/>
    </source>
</evidence>
<dbReference type="Proteomes" id="UP000236721">
    <property type="component" value="Unassembled WGS sequence"/>
</dbReference>
<dbReference type="EC" id="5.1.1.1" evidence="5 9"/>
<comment type="function">
    <text evidence="9">Catalyzes the interconversion of L-alanine and D-alanine. May also act on other amino acids.</text>
</comment>
<keyword evidence="14" id="KW-1185">Reference proteome</keyword>
<gene>
    <name evidence="13" type="ORF">SAMN04488244_102111</name>
</gene>
<protein>
    <recommendedName>
        <fullName evidence="5 9">Alanine racemase</fullName>
        <ecNumber evidence="5 9">5.1.1.1</ecNumber>
    </recommendedName>
</protein>
<feature type="active site" description="Proton acceptor; specific for D-alanine" evidence="9">
    <location>
        <position position="34"/>
    </location>
</feature>
<evidence type="ECO:0000259" key="12">
    <source>
        <dbReference type="SMART" id="SM01005"/>
    </source>
</evidence>
<dbReference type="Pfam" id="PF01168">
    <property type="entry name" value="Ala_racemase_N"/>
    <property type="match status" value="1"/>
</dbReference>
<evidence type="ECO:0000313" key="13">
    <source>
        <dbReference type="EMBL" id="SEF57365.1"/>
    </source>
</evidence>
<comment type="catalytic activity">
    <reaction evidence="1 9">
        <text>L-alanine = D-alanine</text>
        <dbReference type="Rhea" id="RHEA:20249"/>
        <dbReference type="ChEBI" id="CHEBI:57416"/>
        <dbReference type="ChEBI" id="CHEBI:57972"/>
        <dbReference type="EC" id="5.1.1.1"/>
    </reaction>
</comment>
<dbReference type="RefSeq" id="WP_103878723.1">
    <property type="nucleotide sequence ID" value="NZ_FNVG01000002.1"/>
</dbReference>
<dbReference type="GO" id="GO:0030170">
    <property type="term" value="F:pyridoxal phosphate binding"/>
    <property type="evidence" value="ECO:0007669"/>
    <property type="project" value="UniProtKB-UniRule"/>
</dbReference>
<dbReference type="OrthoDB" id="9813814at2"/>
<evidence type="ECO:0000256" key="11">
    <source>
        <dbReference type="PIRSR" id="PIRSR600821-52"/>
    </source>
</evidence>
<dbReference type="PRINTS" id="PR00992">
    <property type="entry name" value="ALARACEMASE"/>
</dbReference>
<dbReference type="InterPro" id="IPR001608">
    <property type="entry name" value="Ala_racemase_N"/>
</dbReference>
<feature type="binding site" evidence="9 11">
    <location>
        <position position="129"/>
    </location>
    <ligand>
        <name>substrate</name>
    </ligand>
</feature>
<evidence type="ECO:0000256" key="7">
    <source>
        <dbReference type="ARBA" id="ARBA00023235"/>
    </source>
</evidence>
<dbReference type="GO" id="GO:0008784">
    <property type="term" value="F:alanine racemase activity"/>
    <property type="evidence" value="ECO:0007669"/>
    <property type="project" value="UniProtKB-UniRule"/>
</dbReference>
<dbReference type="SMART" id="SM01005">
    <property type="entry name" value="Ala_racemase_C"/>
    <property type="match status" value="1"/>
</dbReference>
<dbReference type="SUPFAM" id="SSF50621">
    <property type="entry name" value="Alanine racemase C-terminal domain-like"/>
    <property type="match status" value="1"/>
</dbReference>
<dbReference type="SUPFAM" id="SSF51419">
    <property type="entry name" value="PLP-binding barrel"/>
    <property type="match status" value="1"/>
</dbReference>
<dbReference type="CDD" id="cd06827">
    <property type="entry name" value="PLPDE_III_AR_proteobact"/>
    <property type="match status" value="1"/>
</dbReference>
<keyword evidence="6 9" id="KW-0663">Pyridoxal phosphate</keyword>
<feature type="modified residue" description="N6-(pyridoxal phosphate)lysine" evidence="9 10">
    <location>
        <position position="34"/>
    </location>
</feature>
<comment type="similarity">
    <text evidence="4 9">Belongs to the alanine racemase family.</text>
</comment>
<dbReference type="EMBL" id="FNVG01000002">
    <property type="protein sequence ID" value="SEF57365.1"/>
    <property type="molecule type" value="Genomic_DNA"/>
</dbReference>
<evidence type="ECO:0000256" key="5">
    <source>
        <dbReference type="ARBA" id="ARBA00013089"/>
    </source>
</evidence>